<evidence type="ECO:0000256" key="1">
    <source>
        <dbReference type="SAM" id="MobiDB-lite"/>
    </source>
</evidence>
<proteinExistence type="predicted"/>
<organism evidence="2">
    <name type="scientific">marine metagenome</name>
    <dbReference type="NCBI Taxonomy" id="408172"/>
    <lineage>
        <taxon>unclassified sequences</taxon>
        <taxon>metagenomes</taxon>
        <taxon>ecological metagenomes</taxon>
    </lineage>
</organism>
<name>A0A382KS15_9ZZZZ</name>
<dbReference type="AlphaFoldDB" id="A0A382KS15"/>
<feature type="region of interest" description="Disordered" evidence="1">
    <location>
        <begin position="26"/>
        <end position="58"/>
    </location>
</feature>
<accession>A0A382KS15</accession>
<evidence type="ECO:0000313" key="2">
    <source>
        <dbReference type="EMBL" id="SVC27594.1"/>
    </source>
</evidence>
<feature type="compositionally biased region" description="Polar residues" evidence="1">
    <location>
        <begin position="26"/>
        <end position="41"/>
    </location>
</feature>
<gene>
    <name evidence="2" type="ORF">METZ01_LOCUS280448</name>
</gene>
<protein>
    <submittedName>
        <fullName evidence="2">Uncharacterized protein</fullName>
    </submittedName>
</protein>
<reference evidence="2" key="1">
    <citation type="submission" date="2018-05" db="EMBL/GenBank/DDBJ databases">
        <authorList>
            <person name="Lanie J.A."/>
            <person name="Ng W.-L."/>
            <person name="Kazmierczak K.M."/>
            <person name="Andrzejewski T.M."/>
            <person name="Davidsen T.M."/>
            <person name="Wayne K.J."/>
            <person name="Tettelin H."/>
            <person name="Glass J.I."/>
            <person name="Rusch D."/>
            <person name="Podicherti R."/>
            <person name="Tsui H.-C.T."/>
            <person name="Winkler M.E."/>
        </authorList>
    </citation>
    <scope>NUCLEOTIDE SEQUENCE</scope>
</reference>
<sequence length="58" mass="6270">MPLDNLSLASISLLMKEVTQITDGTRTLMSTGSGQPYSITGSRDEQVLTHHSIRLNGP</sequence>
<dbReference type="EMBL" id="UINC01082643">
    <property type="protein sequence ID" value="SVC27594.1"/>
    <property type="molecule type" value="Genomic_DNA"/>
</dbReference>